<feature type="transmembrane region" description="Helical" evidence="3">
    <location>
        <begin position="568"/>
        <end position="588"/>
    </location>
</feature>
<feature type="transmembrane region" description="Helical" evidence="3">
    <location>
        <begin position="89"/>
        <end position="110"/>
    </location>
</feature>
<gene>
    <name evidence="5" type="ORF">A3770_04p30550</name>
</gene>
<dbReference type="Proteomes" id="UP000316726">
    <property type="component" value="Chromosome 4"/>
</dbReference>
<keyword evidence="6" id="KW-1185">Reference proteome</keyword>
<dbReference type="AlphaFoldDB" id="A0A5B8MJD1"/>
<feature type="domain" description="CSC1/OSCA1-like cytosolic" evidence="4">
    <location>
        <begin position="265"/>
        <end position="460"/>
    </location>
</feature>
<feature type="region of interest" description="Disordered" evidence="2">
    <location>
        <begin position="825"/>
        <end position="845"/>
    </location>
</feature>
<proteinExistence type="predicted"/>
<keyword evidence="3" id="KW-0472">Membrane</keyword>
<protein>
    <recommendedName>
        <fullName evidence="4">CSC1/OSCA1-like cytosolic domain-containing protein</fullName>
    </recommendedName>
</protein>
<dbReference type="PANTHER" id="PTHR13018:SF83">
    <property type="entry name" value="RRM DOMAIN-CONTAINING PROTEIN"/>
    <property type="match status" value="1"/>
</dbReference>
<dbReference type="InterPro" id="IPR012677">
    <property type="entry name" value="Nucleotide-bd_a/b_plait_sf"/>
</dbReference>
<dbReference type="Gene3D" id="3.30.70.330">
    <property type="match status" value="1"/>
</dbReference>
<dbReference type="Pfam" id="PF14703">
    <property type="entry name" value="PHM7_cyt"/>
    <property type="match status" value="1"/>
</dbReference>
<evidence type="ECO:0000256" key="2">
    <source>
        <dbReference type="SAM" id="MobiDB-lite"/>
    </source>
</evidence>
<dbReference type="InterPro" id="IPR045122">
    <property type="entry name" value="Csc1-like"/>
</dbReference>
<evidence type="ECO:0000259" key="4">
    <source>
        <dbReference type="Pfam" id="PF14703"/>
    </source>
</evidence>
<dbReference type="PANTHER" id="PTHR13018">
    <property type="entry name" value="PROBABLE MEMBRANE PROTEIN DUF221-RELATED"/>
    <property type="match status" value="1"/>
</dbReference>
<feature type="transmembrane region" description="Helical" evidence="3">
    <location>
        <begin position="735"/>
        <end position="755"/>
    </location>
</feature>
<accession>A0A5B8MJD1</accession>
<feature type="transmembrane region" description="Helical" evidence="3">
    <location>
        <begin position="663"/>
        <end position="688"/>
    </location>
</feature>
<organism evidence="5 6">
    <name type="scientific">Chloropicon primus</name>
    <dbReference type="NCBI Taxonomy" id="1764295"/>
    <lineage>
        <taxon>Eukaryota</taxon>
        <taxon>Viridiplantae</taxon>
        <taxon>Chlorophyta</taxon>
        <taxon>Chloropicophyceae</taxon>
        <taxon>Chloropicales</taxon>
        <taxon>Chloropicaceae</taxon>
        <taxon>Chloropicon</taxon>
    </lineage>
</organism>
<keyword evidence="1" id="KW-0175">Coiled coil</keyword>
<dbReference type="GO" id="GO:0005227">
    <property type="term" value="F:calcium-activated cation channel activity"/>
    <property type="evidence" value="ECO:0007669"/>
    <property type="project" value="InterPro"/>
</dbReference>
<evidence type="ECO:0000256" key="3">
    <source>
        <dbReference type="SAM" id="Phobius"/>
    </source>
</evidence>
<evidence type="ECO:0000256" key="1">
    <source>
        <dbReference type="SAM" id="Coils"/>
    </source>
</evidence>
<feature type="coiled-coil region" evidence="1">
    <location>
        <begin position="366"/>
        <end position="393"/>
    </location>
</feature>
<dbReference type="OrthoDB" id="197892at2759"/>
<dbReference type="InterPro" id="IPR027815">
    <property type="entry name" value="CSC1/OSCA1-like_cyt"/>
</dbReference>
<feature type="transmembrane region" description="Helical" evidence="3">
    <location>
        <begin position="531"/>
        <end position="556"/>
    </location>
</feature>
<dbReference type="GO" id="GO:0005886">
    <property type="term" value="C:plasma membrane"/>
    <property type="evidence" value="ECO:0007669"/>
    <property type="project" value="TreeGrafter"/>
</dbReference>
<keyword evidence="3" id="KW-1133">Transmembrane helix</keyword>
<sequence length="985" mass="111550">MAAAVAWLLYLVLGVCVWSVSKLFCKKIRKREKSEALSLNQAIQNADRLKLYKVKRDPNTHLPIFGTQSRFHFLDRPEIVGMESVGLGFYFYHLNMFLVILGVLSVTYFVNVTQYYNKVEFEESYTLQFADALRGSRNATCSRPYEVQNLITQLSAGSLCVKGGHSNPYFCPAVCTVTVREGQSVNDINMEDPLLCRKHMPCDHVESKELCCNIQLDAENNKFPFLSIWMMAFGIVLFSGWLACNKIMSDKLGERLNSAVITASDYTVLISGINPKRCTLEELNNFFRHYGSIHWAVPVPRIGNVIEKKKAITDLEEMQREISLHSKDTLDTMTVSGILFTLAYFGAPFFLRATFFGVEKALAARKDWITRRISALRKEIASAEAKVMEDARKNRNTGQALVTFSYEAFAKNAFNDQNRPIAKAFSKYTTCNTISRFPKFQDRTIKVSRAPEPSDFRWENTNTFGFNQGLRILCSNFGTVCVLLIGALIQLQLEVWKEDAISDFVAYKVGSAYKESDNKEMLLKQFRVRSLSMASSFAVVIVNMVMHLIAGAFSGFERRHSWSDTEKYLLMKLSTAYFLNTSVIPLLAATEKNWYVEGGFAEQVFYTQLIDAFMSPMLALLDPTWLCSRLSCQYAKTQDVLDKILVPPEFSLSIRYSDTIKTLSMAVIFAPMVPSSPLIGFLGILMQCATDRVIAFKMAQRPRQLQEGVMDMVFFLLKFISPLQLGLMYYCFSGIRNLLIIAAGIWFLAAAYSVFRGAQRTKELEDAGTGGLSFKDASDSCDLSTDDVEDKAKTFEEFFFSAETEESLGEKINALFPHEGDEFHECEEKGEAGSSSGTEESRMEKIKSTIKQKYFTYTPFTSSGLGRGLKEEVQQMFDLSSDVCPPNKELMTYQKAETGGRNTDNPMRTVRTSRKSSVFKSIKALESNLKTHRRSRAGSRRNTMMSIFQQVNSKRKSLLKMETPNPLFNRDRQTTTVNQLNDDQL</sequence>
<dbReference type="STRING" id="1764295.A0A5B8MJD1"/>
<name>A0A5B8MJD1_9CHLO</name>
<feature type="transmembrane region" description="Helical" evidence="3">
    <location>
        <begin position="709"/>
        <end position="729"/>
    </location>
</feature>
<feature type="transmembrane region" description="Helical" evidence="3">
    <location>
        <begin position="6"/>
        <end position="25"/>
    </location>
</feature>
<keyword evidence="3" id="KW-0812">Transmembrane</keyword>
<evidence type="ECO:0000313" key="6">
    <source>
        <dbReference type="Proteomes" id="UP000316726"/>
    </source>
</evidence>
<evidence type="ECO:0000313" key="5">
    <source>
        <dbReference type="EMBL" id="QDZ20537.1"/>
    </source>
</evidence>
<reference evidence="5 6" key="1">
    <citation type="submission" date="2018-07" db="EMBL/GenBank/DDBJ databases">
        <title>The complete nuclear genome of the prasinophyte Chloropicon primus (CCMP1205).</title>
        <authorList>
            <person name="Pombert J.-F."/>
            <person name="Otis C."/>
            <person name="Turmel M."/>
            <person name="Lemieux C."/>
        </authorList>
    </citation>
    <scope>NUCLEOTIDE SEQUENCE [LARGE SCALE GENOMIC DNA]</scope>
    <source>
        <strain evidence="5 6">CCMP1205</strain>
    </source>
</reference>
<dbReference type="EMBL" id="CP031037">
    <property type="protein sequence ID" value="QDZ20537.1"/>
    <property type="molecule type" value="Genomic_DNA"/>
</dbReference>
<feature type="transmembrane region" description="Helical" evidence="3">
    <location>
        <begin position="223"/>
        <end position="244"/>
    </location>
</feature>